<organism evidence="2 3">
    <name type="scientific">Zygosaccharomyces bailii (strain CLIB 213 / ATCC 58445 / CBS 680 / BCRC 21525 / NBRC 1098 / NCYC 1416 / NRRL Y-2227)</name>
    <dbReference type="NCBI Taxonomy" id="1333698"/>
    <lineage>
        <taxon>Eukaryota</taxon>
        <taxon>Fungi</taxon>
        <taxon>Dikarya</taxon>
        <taxon>Ascomycota</taxon>
        <taxon>Saccharomycotina</taxon>
        <taxon>Saccharomycetes</taxon>
        <taxon>Saccharomycetales</taxon>
        <taxon>Saccharomycetaceae</taxon>
        <taxon>Zygosaccharomyces</taxon>
    </lineage>
</organism>
<evidence type="ECO:0000256" key="1">
    <source>
        <dbReference type="SAM" id="Phobius"/>
    </source>
</evidence>
<gene>
    <name evidence="2" type="ORF">BN860_17370g</name>
</gene>
<keyword evidence="3" id="KW-1185">Reference proteome</keyword>
<reference evidence="3" key="1">
    <citation type="journal article" date="2013" name="Genome Announc.">
        <title>Genome sequence of the food spoilage yeast Zygosaccharomyces bailii CLIB 213(T).</title>
        <authorList>
            <person name="Galeote V."/>
            <person name="Bigey F."/>
            <person name="Devillers H."/>
            <person name="Neuveglise C."/>
            <person name="Dequin S."/>
        </authorList>
    </citation>
    <scope>NUCLEOTIDE SEQUENCE [LARGE SCALE GENOMIC DNA]</scope>
    <source>
        <strain evidence="3">CLIB 213 / ATCC 58445 / CBS 680 / CCRC 21525 / NBRC 1098 / NCYC 1416 / NRRL Y-2227</strain>
    </source>
</reference>
<protein>
    <submittedName>
        <fullName evidence="2">BN860_17370g1_1</fullName>
    </submittedName>
</protein>
<keyword evidence="1" id="KW-1133">Transmembrane helix</keyword>
<feature type="transmembrane region" description="Helical" evidence="1">
    <location>
        <begin position="46"/>
        <end position="66"/>
    </location>
</feature>
<accession>A0A8J2T4L5</accession>
<sequence>MSSGLGRLLKLITTGNGVCRRILTTYAVSAVMFLVRIRRRGQVKKWVNNTGAVAVLFLYPLVLRILSRLGLPSRYCACSITVISSLALAKSIPSWLPSYMMVESVSDYMLSLNALRQLFGGLEESRLLRLRQMIFCLLVPTIRTSPWLRRGTFIRDFILFYCLWCLLSLYQGAKCYIKGKRPTTPQACAKPPQFEESRLLSTSFKPLVDKLAELQELTTCNRQTFAEILMNSALVHNIIPSFKWALWKRFCRSVLSQSNLGRTHLMKSLVLMLGFQVLDQNRQMDISPRVLRYMVRVNLKEFLKPLSNRLQMMLILAFSNLALYNTTM</sequence>
<dbReference type="AlphaFoldDB" id="A0A8J2T4L5"/>
<dbReference type="EMBL" id="HG316454">
    <property type="protein sequence ID" value="CDF87915.1"/>
    <property type="molecule type" value="Genomic_DNA"/>
</dbReference>
<keyword evidence="1" id="KW-0472">Membrane</keyword>
<dbReference type="OrthoDB" id="4063341at2759"/>
<keyword evidence="1" id="KW-0812">Transmembrane</keyword>
<dbReference type="Proteomes" id="UP000019375">
    <property type="component" value="Unassembled WGS sequence"/>
</dbReference>
<evidence type="ECO:0000313" key="3">
    <source>
        <dbReference type="Proteomes" id="UP000019375"/>
    </source>
</evidence>
<evidence type="ECO:0000313" key="2">
    <source>
        <dbReference type="EMBL" id="CDF87915.1"/>
    </source>
</evidence>
<name>A0A8J2T4L5_ZYGB2</name>
<proteinExistence type="predicted"/>